<organism evidence="1 2">
    <name type="scientific">Agrobacterium phage Atu_ph07</name>
    <dbReference type="NCBI Taxonomy" id="2024264"/>
    <lineage>
        <taxon>Viruses</taxon>
        <taxon>Duplodnaviria</taxon>
        <taxon>Heunggongvirae</taxon>
        <taxon>Uroviricota</taxon>
        <taxon>Caudoviricetes</taxon>
        <taxon>Polybotosvirus</taxon>
        <taxon>Polybotosvirus Atuph07</taxon>
    </lineage>
</organism>
<evidence type="ECO:0000313" key="1">
    <source>
        <dbReference type="EMBL" id="AUZ95023.1"/>
    </source>
</evidence>
<dbReference type="InterPro" id="IPR023296">
    <property type="entry name" value="Glyco_hydro_beta-prop_sf"/>
</dbReference>
<dbReference type="GeneID" id="40088244"/>
<accession>A0A2L0UZR3</accession>
<evidence type="ECO:0000313" key="2">
    <source>
        <dbReference type="Proteomes" id="UP000223025"/>
    </source>
</evidence>
<name>A0A2L0UZR3_9CAUD</name>
<protein>
    <submittedName>
        <fullName evidence="1">Uncharacterized protein</fullName>
    </submittedName>
</protein>
<reference evidence="1 2" key="1">
    <citation type="submission" date="2017-06" db="EMBL/GenBank/DDBJ databases">
        <authorList>
            <person name="Kim H.J."/>
            <person name="Triplett B.A."/>
        </authorList>
    </citation>
    <scope>NUCLEOTIDE SEQUENCE [LARGE SCALE GENOMIC DNA]</scope>
</reference>
<dbReference type="Proteomes" id="UP000223025">
    <property type="component" value="Segment"/>
</dbReference>
<sequence>MTEFNFTVRATDNLGAFADREFSINVRNTIVDRWVATVTGGSVITSPDGINWTLQQNIITGTNNIWNNTSSQTTARGSVGHFNGKWYINAGVNYITSTDAKNWSVIPFPSVTYEGNQYVAGSAQTSYVNGEWAKSPTNIGIMVPMYSASAGYYRNILMMTSDGINWTHKWVQTLSTSSGISPQTTKVIYGNGKWLISGNRRDNLPTIGYVSSDEGATWTTVPSPAGAFLGGDIFFVNGKWIATRADIQAMYISDDLINWSYQAYSTPVNTNFRYWNWNYGNGVISVFPELSTNVSGSSWNRVYSTVDLVNWTETTLPVYPVVNNGVGTIGITFVRGNASAFARISSAFYNGQFIFGTSYTSNAATTGGLLSSTDGKTYTKLNLPAAIGNDALIFGIACSSY</sequence>
<dbReference type="SUPFAM" id="SSF75005">
    <property type="entry name" value="Arabinanase/levansucrase/invertase"/>
    <property type="match status" value="1"/>
</dbReference>
<keyword evidence="2" id="KW-1185">Reference proteome</keyword>
<proteinExistence type="predicted"/>
<dbReference type="RefSeq" id="YP_009611906.1">
    <property type="nucleotide sequence ID" value="NC_042013.1"/>
</dbReference>
<dbReference type="EMBL" id="MF403008">
    <property type="protein sequence ID" value="AUZ95023.1"/>
    <property type="molecule type" value="Genomic_DNA"/>
</dbReference>
<dbReference type="KEGG" id="vg:40088244"/>